<proteinExistence type="predicted"/>
<protein>
    <submittedName>
        <fullName evidence="1">Uncharacterized protein</fullName>
    </submittedName>
</protein>
<keyword evidence="2" id="KW-1185">Reference proteome</keyword>
<sequence length="455" mass="51443">MNFRRQGLSGKDDDDDTTKQKTELEQDGTTSEPLSLWTVEFDCLVWILYNMTGDKNFEYPWWTPVTKHHEQYRSFASTAARLKLWLRRITKNDLDDFVFQHVVGIIRHDILTACEGLQALYASQSSWSLADHRQFLDLFSLGPGGLDLVVECLQILYDEFQVVDLGILARLARDYTDVYEGVRHLPQMLLSLVHLFRAKNSRSLWDPKDGFSEFLIILGKYRGQLPISAPKSKFHSDLSHLDLHGFSVYDIHETLVQAFGSVHDSAKLHPDVLCSGEHGLDGFHSNFITVLLDSMDTTRREYKKIYDLFGGLCQAIADRLVFDFARRTSCPPTASASSSSTAEPAPSASSSSAAKPAPSAAVPTYSARVKAAQTFAKRVSGFTWANFLQDLLRDWPHPQLSKRIDIASFRKLPLQKQYRKLYLVYHPDANVKESSDWKMITSILAQAIGTARSNN</sequence>
<evidence type="ECO:0000313" key="2">
    <source>
        <dbReference type="Proteomes" id="UP001163835"/>
    </source>
</evidence>
<name>A0ACC1TM40_9AGAR</name>
<evidence type="ECO:0000313" key="1">
    <source>
        <dbReference type="EMBL" id="KAJ3805787.1"/>
    </source>
</evidence>
<dbReference type="Proteomes" id="UP001163835">
    <property type="component" value="Unassembled WGS sequence"/>
</dbReference>
<reference evidence="1" key="1">
    <citation type="submission" date="2022-09" db="EMBL/GenBank/DDBJ databases">
        <title>A Global Phylogenomic Analysis of the Shiitake Genus Lentinula.</title>
        <authorList>
            <consortium name="DOE Joint Genome Institute"/>
            <person name="Sierra-Patev S."/>
            <person name="Min B."/>
            <person name="Naranjo-Ortiz M."/>
            <person name="Looney B."/>
            <person name="Konkel Z."/>
            <person name="Slot J.C."/>
            <person name="Sakamoto Y."/>
            <person name="Steenwyk J.L."/>
            <person name="Rokas A."/>
            <person name="Carro J."/>
            <person name="Camarero S."/>
            <person name="Ferreira P."/>
            <person name="Molpeceres G."/>
            <person name="Ruiz-Duenas F.J."/>
            <person name="Serrano A."/>
            <person name="Henrissat B."/>
            <person name="Drula E."/>
            <person name="Hughes K.W."/>
            <person name="Mata J.L."/>
            <person name="Ishikawa N.K."/>
            <person name="Vargas-Isla R."/>
            <person name="Ushijima S."/>
            <person name="Smith C.A."/>
            <person name="Ahrendt S."/>
            <person name="Andreopoulos W."/>
            <person name="He G."/>
            <person name="Labutti K."/>
            <person name="Lipzen A."/>
            <person name="Ng V."/>
            <person name="Riley R."/>
            <person name="Sandor L."/>
            <person name="Barry K."/>
            <person name="Martinez A.T."/>
            <person name="Xiao Y."/>
            <person name="Gibbons J.G."/>
            <person name="Terashima K."/>
            <person name="Grigoriev I.V."/>
            <person name="Hibbett D.S."/>
        </authorList>
    </citation>
    <scope>NUCLEOTIDE SEQUENCE</scope>
    <source>
        <strain evidence="1">TMI1499</strain>
    </source>
</reference>
<gene>
    <name evidence="1" type="ORF">F5876DRAFT_81398</name>
</gene>
<accession>A0ACC1TM40</accession>
<organism evidence="1 2">
    <name type="scientific">Lentinula aff. lateritia</name>
    <dbReference type="NCBI Taxonomy" id="2804960"/>
    <lineage>
        <taxon>Eukaryota</taxon>
        <taxon>Fungi</taxon>
        <taxon>Dikarya</taxon>
        <taxon>Basidiomycota</taxon>
        <taxon>Agaricomycotina</taxon>
        <taxon>Agaricomycetes</taxon>
        <taxon>Agaricomycetidae</taxon>
        <taxon>Agaricales</taxon>
        <taxon>Marasmiineae</taxon>
        <taxon>Omphalotaceae</taxon>
        <taxon>Lentinula</taxon>
    </lineage>
</organism>
<dbReference type="EMBL" id="MU795530">
    <property type="protein sequence ID" value="KAJ3805787.1"/>
    <property type="molecule type" value="Genomic_DNA"/>
</dbReference>
<comment type="caution">
    <text evidence="1">The sequence shown here is derived from an EMBL/GenBank/DDBJ whole genome shotgun (WGS) entry which is preliminary data.</text>
</comment>